<accession>A0AC34GYX4</accession>
<dbReference type="Proteomes" id="UP000887579">
    <property type="component" value="Unplaced"/>
</dbReference>
<name>A0AC34GYX4_9BILA</name>
<organism evidence="1 2">
    <name type="scientific">Panagrolaimus sp. ES5</name>
    <dbReference type="NCBI Taxonomy" id="591445"/>
    <lineage>
        <taxon>Eukaryota</taxon>
        <taxon>Metazoa</taxon>
        <taxon>Ecdysozoa</taxon>
        <taxon>Nematoda</taxon>
        <taxon>Chromadorea</taxon>
        <taxon>Rhabditida</taxon>
        <taxon>Tylenchina</taxon>
        <taxon>Panagrolaimomorpha</taxon>
        <taxon>Panagrolaimoidea</taxon>
        <taxon>Panagrolaimidae</taxon>
        <taxon>Panagrolaimus</taxon>
    </lineage>
</organism>
<evidence type="ECO:0000313" key="1">
    <source>
        <dbReference type="Proteomes" id="UP000887579"/>
    </source>
</evidence>
<protein>
    <submittedName>
        <fullName evidence="2">G domain-containing protein</fullName>
    </submittedName>
</protein>
<evidence type="ECO:0000313" key="2">
    <source>
        <dbReference type="WBParaSite" id="ES5_v2.g966.t1"/>
    </source>
</evidence>
<reference evidence="2" key="1">
    <citation type="submission" date="2022-11" db="UniProtKB">
        <authorList>
            <consortium name="WormBaseParasite"/>
        </authorList>
    </citation>
    <scope>IDENTIFICATION</scope>
</reference>
<sequence length="1010" mass="116987">MKLAEYQLKHVFEKFKELSIKDSGSEFGNDNNFIDGSTVNVYADMIPTEFKLPSKLKEVKEYFKRMAQNFENVKGKQMELHLLPLNVVQQIFGLQSVGNQILVNIEIPTVKRLKQLYDSIFEASATFQNLVKFITENEEFIAAEDKSEIENYANKFEVDVNEMRGELAVLVQKVRSGIAEAYEIEVLRTMFEKNAIASSSRLVNSCKTVNDKLCFIKECQQNNILMVTETDQFENIKCDNQNAGIFIMFCSFKNDRLSSKWTETKEFFFGLQNHFRTKILAVVDTDVLPNIESIPDGIRVAQYYNGECITNDYMEFQKKMDSQNTVACDNMQPNDETNIKGVPINFPCPKCSNGPKEWVCANCRQEIEYNFDGNFYCRCGFNVVEEFAFKCSDPMHGDDYVKFSENSLKQLIENIKPLQEVNILVIGETGVGKSTWINALANYISYDTIDDVLSNDFINLIPTQFELTEKQQNGKLIQKSIKVGTSDNENFTKGQSATQQAKAYTFRHNNCLYRIIDTPGIGDSRGIEQDKKNMENIMQFISMYKEIHGICVLMRPNESRLTPSFEFCFKELLVQFHRSAVENIVFCFTQTSGFNFEVGQTLTPLNVLLDEIEKKRQITIPTTDERMYAVDNMAYRYLCAVKHSNYEFPSDQQELYKRSFDISRDVSRKMLNYFLDRKAHKVEESISIYRARNIIRRLTHPMAMINTAVEETLEKVKDKQRMIRRFSNDEEELKKILIKQIPFKRWYLKVYNQYYCGTCATKDYYYGDDRMQFLEAYSSVMDTNPFVLNVPAHEIKNKKSKCPQCGPNTKAVYGEKGFYSEMGIREEEDTTVAGQMKEKLKTKEGIEEEIKKVQRLKNELIAENDAIVKASARFAHFLGKYSITTYNDATEKYLKVLIKREERKGNESKKILYENLLSQYDAEKMAFEKQLKNASKFEDSIIKSSDIMEIVEKLKNLKHYGQDIAQAIGECNKAILYEASAEEMEVCLPNQQMSKLQAFYSWAMQPVKKN</sequence>
<proteinExistence type="predicted"/>
<dbReference type="WBParaSite" id="ES5_v2.g966.t1">
    <property type="protein sequence ID" value="ES5_v2.g966.t1"/>
    <property type="gene ID" value="ES5_v2.g966"/>
</dbReference>